<dbReference type="Proteomes" id="UP000288246">
    <property type="component" value="Unassembled WGS sequence"/>
</dbReference>
<reference evidence="2 3" key="1">
    <citation type="submission" date="2018-11" db="EMBL/GenBank/DDBJ databases">
        <title>Draft genome sequence of Cellulomonas takizawaensis strain TKZ-21.</title>
        <authorList>
            <person name="Yamamura H."/>
            <person name="Hayashi T."/>
            <person name="Hamada M."/>
            <person name="Serisawa Y."/>
            <person name="Matsuyama K."/>
            <person name="Nakagawa Y."/>
            <person name="Otoguro M."/>
            <person name="Yanagida F."/>
            <person name="Hayakawa M."/>
        </authorList>
    </citation>
    <scope>NUCLEOTIDE SEQUENCE [LARGE SCALE GENOMIC DNA]</scope>
    <source>
        <strain evidence="2 3">TKZ-21</strain>
    </source>
</reference>
<dbReference type="InterPro" id="IPR015943">
    <property type="entry name" value="WD40/YVTN_repeat-like_dom_sf"/>
</dbReference>
<gene>
    <name evidence="2" type="ORF">CTKZ_28320</name>
</gene>
<evidence type="ECO:0000313" key="2">
    <source>
        <dbReference type="EMBL" id="GCD21270.1"/>
    </source>
</evidence>
<dbReference type="AlphaFoldDB" id="A0A401V2Y1"/>
<dbReference type="InterPro" id="IPR011044">
    <property type="entry name" value="Quino_amine_DH_bsu"/>
</dbReference>
<dbReference type="RefSeq" id="WP_124343783.1">
    <property type="nucleotide sequence ID" value="NZ_BHYL01000257.1"/>
</dbReference>
<sequence>MTQTHTRPRLRDATRAAAAALPLLLLAACAGTAEDATPASTATGSTPSSDAAEAATYQPRLVVTYDGGLLVLDADTLETVDRIEKDGFLRVNPAGDGRHVMVSTDAGFQVLDAGTWAEEHGDHAHYWTADPALTDVTYAAEKPGHVVVHDDRVALFDDGTGEVTVLDVHDVAGGEDAVTRTYTTPSPHHGVAVLRGDDALVVSDGTEEERSGVRLLDADDAEVAATDACPGVHGEAVAADEVVVVGCQDGLVVVGEDTITKVASPDAYGRIGNQAGSEESAVVLGDYKSDPDAELERPTRVSLVDTRTASLRLVDLPASYTFRSLGRGHDGEALVLGTDGSLHVIDPEAGTLTRSIPLIDAWTEPDEWQEPRPTLHVLDRTAYVTDPATNRVLAVDVATGEVWRSAELDVTPNELTSAAGRHAH</sequence>
<dbReference type="OrthoDB" id="3250815at2"/>
<keyword evidence="3" id="KW-1185">Reference proteome</keyword>
<evidence type="ECO:0000313" key="3">
    <source>
        <dbReference type="Proteomes" id="UP000288246"/>
    </source>
</evidence>
<dbReference type="PROSITE" id="PS51257">
    <property type="entry name" value="PROKAR_LIPOPROTEIN"/>
    <property type="match status" value="1"/>
</dbReference>
<name>A0A401V2Y1_9CELL</name>
<organism evidence="2 3">
    <name type="scientific">Cellulomonas algicola</name>
    <dbReference type="NCBI Taxonomy" id="2071633"/>
    <lineage>
        <taxon>Bacteria</taxon>
        <taxon>Bacillati</taxon>
        <taxon>Actinomycetota</taxon>
        <taxon>Actinomycetes</taxon>
        <taxon>Micrococcales</taxon>
        <taxon>Cellulomonadaceae</taxon>
        <taxon>Cellulomonas</taxon>
    </lineage>
</organism>
<feature type="signal peptide" evidence="1">
    <location>
        <begin position="1"/>
        <end position="33"/>
    </location>
</feature>
<comment type="caution">
    <text evidence="2">The sequence shown here is derived from an EMBL/GenBank/DDBJ whole genome shotgun (WGS) entry which is preliminary data.</text>
</comment>
<dbReference type="SUPFAM" id="SSF50969">
    <property type="entry name" value="YVTN repeat-like/Quinoprotein amine dehydrogenase"/>
    <property type="match status" value="1"/>
</dbReference>
<feature type="chain" id="PRO_5039452475" description="Lipoprotein" evidence="1">
    <location>
        <begin position="34"/>
        <end position="424"/>
    </location>
</feature>
<dbReference type="EMBL" id="BHYL01000257">
    <property type="protein sequence ID" value="GCD21270.1"/>
    <property type="molecule type" value="Genomic_DNA"/>
</dbReference>
<keyword evidence="1" id="KW-0732">Signal</keyword>
<dbReference type="InterPro" id="IPR047697">
    <property type="entry name" value="AztD-like"/>
</dbReference>
<dbReference type="NCBIfam" id="NF038015">
    <property type="entry name" value="AztD"/>
    <property type="match status" value="1"/>
</dbReference>
<evidence type="ECO:0000256" key="1">
    <source>
        <dbReference type="SAM" id="SignalP"/>
    </source>
</evidence>
<proteinExistence type="predicted"/>
<protein>
    <recommendedName>
        <fullName evidence="4">Lipoprotein</fullName>
    </recommendedName>
</protein>
<dbReference type="Gene3D" id="2.130.10.10">
    <property type="entry name" value="YVTN repeat-like/Quinoprotein amine dehydrogenase"/>
    <property type="match status" value="1"/>
</dbReference>
<evidence type="ECO:0008006" key="4">
    <source>
        <dbReference type="Google" id="ProtNLM"/>
    </source>
</evidence>
<accession>A0A401V2Y1</accession>